<dbReference type="Gene3D" id="1.50.10.20">
    <property type="match status" value="1"/>
</dbReference>
<dbReference type="STRING" id="630390.A0A180GR74"/>
<dbReference type="EC" id="3.2.1.101" evidence="3 8"/>
<evidence type="ECO:0000256" key="3">
    <source>
        <dbReference type="ARBA" id="ARBA00012350"/>
    </source>
</evidence>
<feature type="chain" id="PRO_5008110194" description="Mannan endo-1,6-alpha-mannosidase" evidence="9">
    <location>
        <begin position="21"/>
        <end position="415"/>
    </location>
</feature>
<dbReference type="InterPro" id="IPR005198">
    <property type="entry name" value="Glyco_hydro_76"/>
</dbReference>
<dbReference type="PANTHER" id="PTHR12145">
    <property type="entry name" value="MANNAN ENDO-1,6-ALPHA-MANNOSIDASE DCW1"/>
    <property type="match status" value="1"/>
</dbReference>
<evidence type="ECO:0000256" key="7">
    <source>
        <dbReference type="ARBA" id="ARBA00023295"/>
    </source>
</evidence>
<accession>A0A180GR74</accession>
<dbReference type="EnsemblFungi" id="PTTG_03624-t43_1">
    <property type="protein sequence ID" value="PTTG_03624-t43_1-p1"/>
    <property type="gene ID" value="PTTG_03624"/>
</dbReference>
<keyword evidence="5 8" id="KW-0378">Hydrolase</keyword>
<dbReference type="GO" id="GO:0016052">
    <property type="term" value="P:carbohydrate catabolic process"/>
    <property type="evidence" value="ECO:0007669"/>
    <property type="project" value="InterPro"/>
</dbReference>
<dbReference type="SUPFAM" id="SSF48208">
    <property type="entry name" value="Six-hairpin glycosidases"/>
    <property type="match status" value="1"/>
</dbReference>
<evidence type="ECO:0000313" key="12">
    <source>
        <dbReference type="Proteomes" id="UP000005240"/>
    </source>
</evidence>
<gene>
    <name evidence="10" type="ORF">PTTG_03624</name>
</gene>
<dbReference type="VEuPathDB" id="FungiDB:PTTG_03624"/>
<dbReference type="OrthoDB" id="9984024at2759"/>
<dbReference type="Pfam" id="PF03663">
    <property type="entry name" value="Glyco_hydro_76"/>
    <property type="match status" value="1"/>
</dbReference>
<name>A0A180GR74_PUCT1</name>
<evidence type="ECO:0000256" key="1">
    <source>
        <dbReference type="ARBA" id="ARBA00001452"/>
    </source>
</evidence>
<keyword evidence="7 8" id="KW-0326">Glycosidase</keyword>
<dbReference type="GO" id="GO:0008496">
    <property type="term" value="F:mannan endo-1,6-alpha-mannosidase activity"/>
    <property type="evidence" value="ECO:0007669"/>
    <property type="project" value="UniProtKB-UniRule"/>
</dbReference>
<dbReference type="PANTHER" id="PTHR12145:SF36">
    <property type="entry name" value="MANNAN ENDO-1,6-ALPHA-MANNOSIDASE DCW1"/>
    <property type="match status" value="1"/>
</dbReference>
<reference evidence="10" key="2">
    <citation type="submission" date="2016-05" db="EMBL/GenBank/DDBJ databases">
        <title>Comparative analysis highlights variable genome content of wheat rusts and divergence of the mating loci.</title>
        <authorList>
            <person name="Cuomo C.A."/>
            <person name="Bakkeren G."/>
            <person name="Szabo L."/>
            <person name="Khalil H."/>
            <person name="Joly D."/>
            <person name="Goldberg J."/>
            <person name="Young S."/>
            <person name="Zeng Q."/>
            <person name="Fellers J."/>
        </authorList>
    </citation>
    <scope>NUCLEOTIDE SEQUENCE [LARGE SCALE GENOMIC DNA]</scope>
    <source>
        <strain evidence="10">1-1 BBBD Race 1</strain>
    </source>
</reference>
<protein>
    <recommendedName>
        <fullName evidence="3 8">Mannan endo-1,6-alpha-mannosidase</fullName>
        <ecNumber evidence="3 8">3.2.1.101</ecNumber>
    </recommendedName>
</protein>
<evidence type="ECO:0000256" key="5">
    <source>
        <dbReference type="ARBA" id="ARBA00022801"/>
    </source>
</evidence>
<evidence type="ECO:0000256" key="6">
    <source>
        <dbReference type="ARBA" id="ARBA00023180"/>
    </source>
</evidence>
<dbReference type="InterPro" id="IPR014480">
    <property type="entry name" value="Mannan-1_6-alpha_mannosidase"/>
</dbReference>
<evidence type="ECO:0000256" key="8">
    <source>
        <dbReference type="PIRNR" id="PIRNR016302"/>
    </source>
</evidence>
<evidence type="ECO:0000256" key="4">
    <source>
        <dbReference type="ARBA" id="ARBA00022729"/>
    </source>
</evidence>
<comment type="similarity">
    <text evidence="2 8">Belongs to the glycosyl hydrolase 76 family.</text>
</comment>
<dbReference type="EMBL" id="ADAS02000030">
    <property type="protein sequence ID" value="OAV95327.1"/>
    <property type="molecule type" value="Genomic_DNA"/>
</dbReference>
<reference evidence="11 12" key="3">
    <citation type="journal article" date="2017" name="G3 (Bethesda)">
        <title>Comparative analysis highlights variable genome content of wheat rusts and divergence of the mating loci.</title>
        <authorList>
            <person name="Cuomo C.A."/>
            <person name="Bakkeren G."/>
            <person name="Khalil H.B."/>
            <person name="Panwar V."/>
            <person name="Joly D."/>
            <person name="Linning R."/>
            <person name="Sakthikumar S."/>
            <person name="Song X."/>
            <person name="Adiconis X."/>
            <person name="Fan L."/>
            <person name="Goldberg J.M."/>
            <person name="Levin J.Z."/>
            <person name="Young S."/>
            <person name="Zeng Q."/>
            <person name="Anikster Y."/>
            <person name="Bruce M."/>
            <person name="Wang M."/>
            <person name="Yin C."/>
            <person name="McCallum B."/>
            <person name="Szabo L.J."/>
            <person name="Hulbert S."/>
            <person name="Chen X."/>
            <person name="Fellers J.P."/>
        </authorList>
    </citation>
    <scope>NUCLEOTIDE SEQUENCE</scope>
    <source>
        <strain evidence="11">isolate 1-1 / race 1 (BBBD)</strain>
        <strain evidence="12">Isolate 1-1 / race 1 (BBBD)</strain>
    </source>
</reference>
<organism evidence="10">
    <name type="scientific">Puccinia triticina (isolate 1-1 / race 1 (BBBD))</name>
    <name type="common">Brown leaf rust fungus</name>
    <dbReference type="NCBI Taxonomy" id="630390"/>
    <lineage>
        <taxon>Eukaryota</taxon>
        <taxon>Fungi</taxon>
        <taxon>Dikarya</taxon>
        <taxon>Basidiomycota</taxon>
        <taxon>Pucciniomycotina</taxon>
        <taxon>Pucciniomycetes</taxon>
        <taxon>Pucciniales</taxon>
        <taxon>Pucciniaceae</taxon>
        <taxon>Puccinia</taxon>
    </lineage>
</organism>
<keyword evidence="12" id="KW-1185">Reference proteome</keyword>
<dbReference type="PIRSF" id="PIRSF016302">
    <property type="entry name" value="Man_a_manosd"/>
    <property type="match status" value="1"/>
</dbReference>
<dbReference type="Proteomes" id="UP000005240">
    <property type="component" value="Unassembled WGS sequence"/>
</dbReference>
<comment type="catalytic activity">
    <reaction evidence="1 8">
        <text>Random hydrolysis of (1-&gt;6)-alpha-D-mannosidic linkages in unbranched (1-&gt;6)-mannans.</text>
        <dbReference type="EC" id="3.2.1.101"/>
    </reaction>
</comment>
<dbReference type="AlphaFoldDB" id="A0A180GR74"/>
<reference evidence="10" key="1">
    <citation type="submission" date="2009-11" db="EMBL/GenBank/DDBJ databases">
        <authorList>
            <consortium name="The Broad Institute Genome Sequencing Platform"/>
            <person name="Ward D."/>
            <person name="Feldgarden M."/>
            <person name="Earl A."/>
            <person name="Young S.K."/>
            <person name="Zeng Q."/>
            <person name="Koehrsen M."/>
            <person name="Alvarado L."/>
            <person name="Berlin A."/>
            <person name="Bochicchio J."/>
            <person name="Borenstein D."/>
            <person name="Chapman S.B."/>
            <person name="Chen Z."/>
            <person name="Engels R."/>
            <person name="Freedman E."/>
            <person name="Gellesch M."/>
            <person name="Goldberg J."/>
            <person name="Griggs A."/>
            <person name="Gujja S."/>
            <person name="Heilman E."/>
            <person name="Heiman D."/>
            <person name="Hepburn T."/>
            <person name="Howarth C."/>
            <person name="Jen D."/>
            <person name="Larson L."/>
            <person name="Lewis B."/>
            <person name="Mehta T."/>
            <person name="Park D."/>
            <person name="Pearson M."/>
            <person name="Roberts A."/>
            <person name="Saif S."/>
            <person name="Shea T."/>
            <person name="Shenoy N."/>
            <person name="Sisk P."/>
            <person name="Stolte C."/>
            <person name="Sykes S."/>
            <person name="Thomson T."/>
            <person name="Walk T."/>
            <person name="White J."/>
            <person name="Yandava C."/>
            <person name="Izard J."/>
            <person name="Baranova O.V."/>
            <person name="Blanton J.M."/>
            <person name="Tanner A.C."/>
            <person name="Dewhirst F.E."/>
            <person name="Haas B."/>
            <person name="Nusbaum C."/>
            <person name="Birren B."/>
        </authorList>
    </citation>
    <scope>NUCLEOTIDE SEQUENCE [LARGE SCALE GENOMIC DNA]</scope>
    <source>
        <strain evidence="10">1-1 BBBD Race 1</strain>
    </source>
</reference>
<keyword evidence="4 9" id="KW-0732">Signal</keyword>
<feature type="signal peptide" evidence="9">
    <location>
        <begin position="1"/>
        <end position="20"/>
    </location>
</feature>
<dbReference type="GO" id="GO:0009272">
    <property type="term" value="P:fungal-type cell wall biogenesis"/>
    <property type="evidence" value="ECO:0007669"/>
    <property type="project" value="TreeGrafter"/>
</dbReference>
<evidence type="ECO:0000313" key="10">
    <source>
        <dbReference type="EMBL" id="OAV95327.1"/>
    </source>
</evidence>
<dbReference type="InterPro" id="IPR008928">
    <property type="entry name" value="6-hairpin_glycosidase_sf"/>
</dbReference>
<sequence>MYFLNGLIRAGLFSISLVEASSNGPYLNTNNYEQLRAAAEMAMKNLMSYYTPNSQGIFNEAQMPWHESGMVWDLNFDYAKWTGDTQFLSMVTEALFHQSRDDAHDFLGPGEQTDGAWNDDILWPSQAAAAAAEFYGAAATIPGGKATWIELAEKTYREAGSQMDNKCGGGIYWYRDRKSPKGKFKSLITQLEFISQGARNYLINKDSRTLNQAKVILNWVLSSGLGNQRTGVLFDGVGVDNCSKLKDQQWSYNYGQLLGALSRMYKATGEQEYLDLATPFFDYSRRTFAAYNTSGIITEPCEPTRTCNRDQQGFKSIYVRGIAQLYLATNNQKVKGEIRGMIDTSVKAMVARSCDRYYNCGGNWTLDTQPVKYVRSQHVSTALLVAAVGIHGGNRPKKAGWILPYSATKPLKGSY</sequence>
<keyword evidence="6" id="KW-0325">Glycoprotein</keyword>
<proteinExistence type="inferred from homology"/>
<reference evidence="11" key="4">
    <citation type="submission" date="2025-05" db="UniProtKB">
        <authorList>
            <consortium name="EnsemblFungi"/>
        </authorList>
    </citation>
    <scope>IDENTIFICATION</scope>
    <source>
        <strain evidence="11">isolate 1-1 / race 1 (BBBD)</strain>
    </source>
</reference>
<evidence type="ECO:0000313" key="11">
    <source>
        <dbReference type="EnsemblFungi" id="PTTG_03624-t43_1-p1"/>
    </source>
</evidence>
<evidence type="ECO:0000256" key="9">
    <source>
        <dbReference type="SAM" id="SignalP"/>
    </source>
</evidence>
<evidence type="ECO:0000256" key="2">
    <source>
        <dbReference type="ARBA" id="ARBA00009699"/>
    </source>
</evidence>